<dbReference type="AlphaFoldDB" id="A0A9C9K118"/>
<dbReference type="Gene3D" id="1.20.1260.10">
    <property type="match status" value="1"/>
</dbReference>
<dbReference type="GO" id="GO:0046872">
    <property type="term" value="F:metal ion binding"/>
    <property type="evidence" value="ECO:0007669"/>
    <property type="project" value="InterPro"/>
</dbReference>
<dbReference type="GO" id="GO:0016491">
    <property type="term" value="F:oxidoreductase activity"/>
    <property type="evidence" value="ECO:0007669"/>
    <property type="project" value="InterPro"/>
</dbReference>
<dbReference type="SUPFAM" id="SSF47240">
    <property type="entry name" value="Ferritin-like"/>
    <property type="match status" value="1"/>
</dbReference>
<dbReference type="Pfam" id="PF02915">
    <property type="entry name" value="Rubrerythrin"/>
    <property type="match status" value="1"/>
</dbReference>
<reference evidence="2" key="1">
    <citation type="journal article" date="2020" name="mSystems">
        <title>Genome- and Community-Level Interaction Insights into Carbon Utilization and Element Cycling Functions of Hydrothermarchaeota in Hydrothermal Sediment.</title>
        <authorList>
            <person name="Zhou Z."/>
            <person name="Liu Y."/>
            <person name="Xu W."/>
            <person name="Pan J."/>
            <person name="Luo Z.H."/>
            <person name="Li M."/>
        </authorList>
    </citation>
    <scope>NUCLEOTIDE SEQUENCE</scope>
    <source>
        <strain evidence="2">HyVt-388</strain>
    </source>
</reference>
<dbReference type="EMBL" id="DRIG01000102">
    <property type="protein sequence ID" value="HEC79465.1"/>
    <property type="molecule type" value="Genomic_DNA"/>
</dbReference>
<dbReference type="PANTHER" id="PTHR33531">
    <property type="entry name" value="RUBRERYTHRIN SUBFAMILY"/>
    <property type="match status" value="1"/>
</dbReference>
<evidence type="ECO:0000259" key="1">
    <source>
        <dbReference type="Pfam" id="PF02915"/>
    </source>
</evidence>
<dbReference type="InterPro" id="IPR009078">
    <property type="entry name" value="Ferritin-like_SF"/>
</dbReference>
<sequence>MPKLTEEMIEAIKYSTTMEINGRSFYEEAAKMTHNEYGEKVFEKLAKDETEHIKKFGEIFTTALDGEEWKKYVNQEESNKESVLDKLKARIEKQGKEERASDLEALRIGMELERDSIDYYKKLVDNTEDQTVKQVFSKIIEEEKYHYDLLQAEYDQLTGSGFWFDIAEFRMDGKF</sequence>
<dbReference type="InterPro" id="IPR012347">
    <property type="entry name" value="Ferritin-like"/>
</dbReference>
<dbReference type="CDD" id="cd01045">
    <property type="entry name" value="Ferritin_like_AB"/>
    <property type="match status" value="1"/>
</dbReference>
<dbReference type="PANTHER" id="PTHR33531:SF7">
    <property type="entry name" value="HYPOTHETICAL MEMBRANE PROTEIN, CONSERVED"/>
    <property type="match status" value="1"/>
</dbReference>
<proteinExistence type="predicted"/>
<dbReference type="InterPro" id="IPR003251">
    <property type="entry name" value="Rr_diiron-bd_dom"/>
</dbReference>
<feature type="domain" description="Rubrerythrin diiron-binding" evidence="1">
    <location>
        <begin position="10"/>
        <end position="154"/>
    </location>
</feature>
<comment type="caution">
    <text evidence="2">The sequence shown here is derived from an EMBL/GenBank/DDBJ whole genome shotgun (WGS) entry which is preliminary data.</text>
</comment>
<protein>
    <recommendedName>
        <fullName evidence="1">Rubrerythrin diiron-binding domain-containing protein</fullName>
    </recommendedName>
</protein>
<organism evidence="2 3">
    <name type="scientific">candidate division WOR-3 bacterium</name>
    <dbReference type="NCBI Taxonomy" id="2052148"/>
    <lineage>
        <taxon>Bacteria</taxon>
        <taxon>Bacteria division WOR-3</taxon>
    </lineage>
</organism>
<name>A0A9C9K118_UNCW3</name>
<accession>A0A9C9K118</accession>
<evidence type="ECO:0000313" key="2">
    <source>
        <dbReference type="EMBL" id="HEC79465.1"/>
    </source>
</evidence>
<dbReference type="Proteomes" id="UP000885826">
    <property type="component" value="Unassembled WGS sequence"/>
</dbReference>
<evidence type="ECO:0000313" key="3">
    <source>
        <dbReference type="Proteomes" id="UP000885826"/>
    </source>
</evidence>
<gene>
    <name evidence="2" type="ORF">ENI34_10070</name>
</gene>